<dbReference type="SUPFAM" id="SSF53448">
    <property type="entry name" value="Nucleotide-diphospho-sugar transferases"/>
    <property type="match status" value="1"/>
</dbReference>
<dbReference type="InterPro" id="IPR029044">
    <property type="entry name" value="Nucleotide-diphossugar_trans"/>
</dbReference>
<dbReference type="PANTHER" id="PTHR40392">
    <property type="entry name" value="2-PHOSPHO-L-LACTATE GUANYLYLTRANSFERASE"/>
    <property type="match status" value="1"/>
</dbReference>
<accession>A0A133UAE9</accession>
<comment type="pathway">
    <text evidence="5">Cofactor biosynthesis; coenzyme F420 biosynthesis.</text>
</comment>
<evidence type="ECO:0000256" key="5">
    <source>
        <dbReference type="HAMAP-Rule" id="MF_02114"/>
    </source>
</evidence>
<evidence type="ECO:0000256" key="3">
    <source>
        <dbReference type="ARBA" id="ARBA00022741"/>
    </source>
</evidence>
<dbReference type="NCBIfam" id="TIGR03552">
    <property type="entry name" value="F420_cofC"/>
    <property type="match status" value="1"/>
</dbReference>
<keyword evidence="7" id="KW-1185">Reference proteome</keyword>
<protein>
    <recommendedName>
        <fullName evidence="5">2-phospho-L-lactate guanylyltransferase</fullName>
        <shortName evidence="5">LP guanylyltransferase</shortName>
        <ecNumber evidence="5">2.7.7.68</ecNumber>
    </recommendedName>
</protein>
<comment type="catalytic activity">
    <reaction evidence="5">
        <text>(2S)-2-phospholactate + GTP + H(+) = (2S)-lactyl-2-diphospho-5'-guanosine + diphosphate</text>
        <dbReference type="Rhea" id="RHEA:63424"/>
        <dbReference type="ChEBI" id="CHEBI:15378"/>
        <dbReference type="ChEBI" id="CHEBI:33019"/>
        <dbReference type="ChEBI" id="CHEBI:37565"/>
        <dbReference type="ChEBI" id="CHEBI:59435"/>
        <dbReference type="ChEBI" id="CHEBI:59906"/>
        <dbReference type="EC" id="2.7.7.68"/>
    </reaction>
</comment>
<dbReference type="Pfam" id="PF01983">
    <property type="entry name" value="CofC"/>
    <property type="match status" value="1"/>
</dbReference>
<evidence type="ECO:0000256" key="2">
    <source>
        <dbReference type="ARBA" id="ARBA00022695"/>
    </source>
</evidence>
<keyword evidence="4 5" id="KW-0342">GTP-binding</keyword>
<dbReference type="InterPro" id="IPR002835">
    <property type="entry name" value="CofC"/>
</dbReference>
<dbReference type="EC" id="2.7.7.68" evidence="5"/>
<evidence type="ECO:0000256" key="4">
    <source>
        <dbReference type="ARBA" id="ARBA00023134"/>
    </source>
</evidence>
<dbReference type="GO" id="GO:0005525">
    <property type="term" value="F:GTP binding"/>
    <property type="evidence" value="ECO:0007669"/>
    <property type="project" value="UniProtKB-KW"/>
</dbReference>
<organism evidence="6 7">
    <name type="scientific">candidate division MSBL1 archaeon SCGC-AAA259D18</name>
    <dbReference type="NCBI Taxonomy" id="1698262"/>
    <lineage>
        <taxon>Archaea</taxon>
        <taxon>Methanobacteriati</taxon>
        <taxon>Methanobacteriota</taxon>
        <taxon>candidate division MSBL1</taxon>
    </lineage>
</organism>
<dbReference type="AlphaFoldDB" id="A0A133UAE9"/>
<dbReference type="PANTHER" id="PTHR40392:SF1">
    <property type="entry name" value="2-PHOSPHO-L-LACTATE GUANYLYLTRANSFERASE"/>
    <property type="match status" value="1"/>
</dbReference>
<comment type="function">
    <text evidence="5">Guanylyltransferase that catalyzes the activation of (2S)-2-phospholactate (2-PL) as (2S)-lactyl-2-diphospho-5'-guanosine, via the condensation of 2-PL with GTP. It is involved in the biosynthesis of coenzyme F420, a hydride carrier cofactor.</text>
</comment>
<dbReference type="Proteomes" id="UP000070195">
    <property type="component" value="Unassembled WGS sequence"/>
</dbReference>
<dbReference type="GO" id="GO:0043814">
    <property type="term" value="F:phospholactate guanylyltransferase activity"/>
    <property type="evidence" value="ECO:0007669"/>
    <property type="project" value="UniProtKB-EC"/>
</dbReference>
<keyword evidence="2 5" id="KW-0548">Nucleotidyltransferase</keyword>
<comment type="subunit">
    <text evidence="5">Homodimer.</text>
</comment>
<keyword evidence="3 5" id="KW-0547">Nucleotide-binding</keyword>
<dbReference type="UniPathway" id="UPA00071"/>
<dbReference type="EMBL" id="LHXM01000033">
    <property type="protein sequence ID" value="KXA91162.1"/>
    <property type="molecule type" value="Genomic_DNA"/>
</dbReference>
<proteinExistence type="inferred from homology"/>
<dbReference type="GO" id="GO:0052645">
    <property type="term" value="P:F420-0 metabolic process"/>
    <property type="evidence" value="ECO:0007669"/>
    <property type="project" value="UniProtKB-UniRule"/>
</dbReference>
<dbReference type="HAMAP" id="MF_02114">
    <property type="entry name" value="CofC"/>
    <property type="match status" value="1"/>
</dbReference>
<keyword evidence="1 5" id="KW-0808">Transferase</keyword>
<name>A0A133UAE9_9EURY</name>
<evidence type="ECO:0000313" key="7">
    <source>
        <dbReference type="Proteomes" id="UP000070195"/>
    </source>
</evidence>
<reference evidence="6 7" key="1">
    <citation type="journal article" date="2016" name="Sci. Rep.">
        <title>Metabolic traits of an uncultured archaeal lineage -MSBL1- from brine pools of the Red Sea.</title>
        <authorList>
            <person name="Mwirichia R."/>
            <person name="Alam I."/>
            <person name="Rashid M."/>
            <person name="Vinu M."/>
            <person name="Ba-Alawi W."/>
            <person name="Anthony Kamau A."/>
            <person name="Kamanda Ngugi D."/>
            <person name="Goker M."/>
            <person name="Klenk H.P."/>
            <person name="Bajic V."/>
            <person name="Stingl U."/>
        </authorList>
    </citation>
    <scope>NUCLEOTIDE SEQUENCE [LARGE SCALE GENOMIC DNA]</scope>
    <source>
        <strain evidence="6">SCGC-AAA259D18</strain>
    </source>
</reference>
<evidence type="ECO:0000313" key="6">
    <source>
        <dbReference type="EMBL" id="KXA91162.1"/>
    </source>
</evidence>
<comment type="caution">
    <text evidence="6">The sequence shown here is derived from an EMBL/GenBank/DDBJ whole genome shotgun (WGS) entry which is preliminary data.</text>
</comment>
<comment type="similarity">
    <text evidence="5">Belongs to the CofC family.</text>
</comment>
<dbReference type="Gene3D" id="3.90.550.10">
    <property type="entry name" value="Spore Coat Polysaccharide Biosynthesis Protein SpsA, Chain A"/>
    <property type="match status" value="1"/>
</dbReference>
<evidence type="ECO:0000256" key="1">
    <source>
        <dbReference type="ARBA" id="ARBA00022679"/>
    </source>
</evidence>
<sequence>MDVETELIIPVKKLEESKMTFAEVFTDVQRRNLTLAMIEDVLEVARLVEGIKPAVVSPDGSVLDFVEERDVRTVSELDVGLNNALEIAIEKSIDKGFRNVLIIPGDVPLIKPDDLRNILDLLSEDRGVVITPSKEKGTNALLLSPPDVLDLHFGGESFSKHFEEARSRGIRPRIYRSERLERDIDRPQDLLKIEILGKGTKTHSFLDSLK</sequence>
<gene>
    <name evidence="5" type="primary">cofC</name>
    <name evidence="6" type="ORF">AKJ63_01840</name>
</gene>